<proteinExistence type="predicted"/>
<accession>G0MG04</accession>
<organism evidence="3">
    <name type="scientific">Caenorhabditis brenneri</name>
    <name type="common">Nematode worm</name>
    <dbReference type="NCBI Taxonomy" id="135651"/>
    <lineage>
        <taxon>Eukaryota</taxon>
        <taxon>Metazoa</taxon>
        <taxon>Ecdysozoa</taxon>
        <taxon>Nematoda</taxon>
        <taxon>Chromadorea</taxon>
        <taxon>Rhabditida</taxon>
        <taxon>Rhabditina</taxon>
        <taxon>Rhabditomorpha</taxon>
        <taxon>Rhabditoidea</taxon>
        <taxon>Rhabditidae</taxon>
        <taxon>Peloderinae</taxon>
        <taxon>Caenorhabditis</taxon>
    </lineage>
</organism>
<dbReference type="AlphaFoldDB" id="G0MG04"/>
<protein>
    <submittedName>
        <fullName evidence="2">Uncharacterized protein</fullName>
    </submittedName>
</protein>
<name>G0MG04_CAEBE</name>
<gene>
    <name evidence="2" type="ORF">CAEBREN_22980</name>
</gene>
<feature type="region of interest" description="Disordered" evidence="1">
    <location>
        <begin position="73"/>
        <end position="140"/>
    </location>
</feature>
<dbReference type="Proteomes" id="UP000008068">
    <property type="component" value="Unassembled WGS sequence"/>
</dbReference>
<dbReference type="InParanoid" id="G0MG04"/>
<dbReference type="EMBL" id="GL379793">
    <property type="protein sequence ID" value="EGT56564.1"/>
    <property type="molecule type" value="Genomic_DNA"/>
</dbReference>
<keyword evidence="3" id="KW-1185">Reference proteome</keyword>
<evidence type="ECO:0000313" key="3">
    <source>
        <dbReference type="Proteomes" id="UP000008068"/>
    </source>
</evidence>
<feature type="compositionally biased region" description="Basic and acidic residues" evidence="1">
    <location>
        <begin position="78"/>
        <end position="106"/>
    </location>
</feature>
<evidence type="ECO:0000256" key="1">
    <source>
        <dbReference type="SAM" id="MobiDB-lite"/>
    </source>
</evidence>
<feature type="compositionally biased region" description="Basic and acidic residues" evidence="1">
    <location>
        <begin position="120"/>
        <end position="140"/>
    </location>
</feature>
<sequence length="140" mass="16303">MAEINEDIIEQFDPDMRAKIARQAELRDLFWEERRAYRTGEYATREQYRAGRERTRTIFNELLVLSEELSRVGFIPPPHRDEPTDAEREAALETLRRLVDDNREPRNQPAAHAAPSPPPEEPRNEDTESEAEKDGTDQNS</sequence>
<dbReference type="HOGENOM" id="CLU_1877253_0_0_1"/>
<reference evidence="3" key="1">
    <citation type="submission" date="2011-07" db="EMBL/GenBank/DDBJ databases">
        <authorList>
            <consortium name="Caenorhabditis brenneri Sequencing and Analysis Consortium"/>
            <person name="Wilson R.K."/>
        </authorList>
    </citation>
    <scope>NUCLEOTIDE SEQUENCE [LARGE SCALE GENOMIC DNA]</scope>
    <source>
        <strain evidence="3">PB2801</strain>
    </source>
</reference>
<evidence type="ECO:0000313" key="2">
    <source>
        <dbReference type="EMBL" id="EGT56564.1"/>
    </source>
</evidence>